<keyword evidence="2 3" id="KW-0694">RNA-binding</keyword>
<dbReference type="InterPro" id="IPR023620">
    <property type="entry name" value="SmpB"/>
</dbReference>
<dbReference type="InterPro" id="IPR000037">
    <property type="entry name" value="SsrA-bd_prot"/>
</dbReference>
<dbReference type="HAMAP" id="MF_00023">
    <property type="entry name" value="SmpB"/>
    <property type="match status" value="1"/>
</dbReference>
<dbReference type="EMBL" id="FNPH01000002">
    <property type="protein sequence ID" value="SDY40277.1"/>
    <property type="molecule type" value="Genomic_DNA"/>
</dbReference>
<gene>
    <name evidence="3" type="primary">smpB</name>
    <name evidence="4" type="ORF">SAMN05444365_102153</name>
</gene>
<dbReference type="NCBIfam" id="NF003843">
    <property type="entry name" value="PRK05422.1"/>
    <property type="match status" value="1"/>
</dbReference>
<sequence>MHGSLAERREVAASREGDRTVVATNRRAWHDYAILKTYEAGIVLVGTEVKSLRAGRVSLVDAFAQERDGELLLYGLHIAEYGYGTWTNHQPRRTRKLLLRRVEIDRITDKVREGGLTLVPLSMYFAGGWAKLELGLARGKRSYDKRQALAERDANREITRELGRHLKGRR</sequence>
<dbReference type="AlphaFoldDB" id="A0A1H3JK64"/>
<accession>A0A1H3JK64</accession>
<keyword evidence="5" id="KW-1185">Reference proteome</keyword>
<dbReference type="Gene3D" id="2.40.280.10">
    <property type="match status" value="1"/>
</dbReference>
<dbReference type="SUPFAM" id="SSF74982">
    <property type="entry name" value="Small protein B (SmpB)"/>
    <property type="match status" value="1"/>
</dbReference>
<reference evidence="5" key="1">
    <citation type="submission" date="2016-10" db="EMBL/GenBank/DDBJ databases">
        <authorList>
            <person name="Varghese N."/>
            <person name="Submissions S."/>
        </authorList>
    </citation>
    <scope>NUCLEOTIDE SEQUENCE [LARGE SCALE GENOMIC DNA]</scope>
    <source>
        <strain evidence="5">DSM 45245</strain>
    </source>
</reference>
<evidence type="ECO:0000313" key="4">
    <source>
        <dbReference type="EMBL" id="SDY40277.1"/>
    </source>
</evidence>
<dbReference type="PANTHER" id="PTHR30308:SF2">
    <property type="entry name" value="SSRA-BINDING PROTEIN"/>
    <property type="match status" value="1"/>
</dbReference>
<dbReference type="GO" id="GO:0003723">
    <property type="term" value="F:RNA binding"/>
    <property type="evidence" value="ECO:0007669"/>
    <property type="project" value="UniProtKB-UniRule"/>
</dbReference>
<dbReference type="GO" id="GO:0005829">
    <property type="term" value="C:cytosol"/>
    <property type="evidence" value="ECO:0007669"/>
    <property type="project" value="TreeGrafter"/>
</dbReference>
<proteinExistence type="inferred from homology"/>
<protein>
    <recommendedName>
        <fullName evidence="3">SsrA-binding protein</fullName>
    </recommendedName>
    <alternativeName>
        <fullName evidence="3">Small protein B</fullName>
    </alternativeName>
</protein>
<dbReference type="NCBIfam" id="TIGR00086">
    <property type="entry name" value="smpB"/>
    <property type="match status" value="1"/>
</dbReference>
<comment type="similarity">
    <text evidence="3">Belongs to the SmpB family.</text>
</comment>
<evidence type="ECO:0000256" key="3">
    <source>
        <dbReference type="HAMAP-Rule" id="MF_00023"/>
    </source>
</evidence>
<name>A0A1H3JK64_9ACTN</name>
<dbReference type="PANTHER" id="PTHR30308">
    <property type="entry name" value="TMRNA-BINDING COMPONENT OF TRANS-TRANSLATION TAGGING COMPLEX"/>
    <property type="match status" value="1"/>
</dbReference>
<dbReference type="InterPro" id="IPR020081">
    <property type="entry name" value="SsrA-bd_prot_CS"/>
</dbReference>
<dbReference type="Pfam" id="PF01668">
    <property type="entry name" value="SmpB"/>
    <property type="match status" value="1"/>
</dbReference>
<dbReference type="GO" id="GO:0070929">
    <property type="term" value="P:trans-translation"/>
    <property type="evidence" value="ECO:0007669"/>
    <property type="project" value="UniProtKB-UniRule"/>
</dbReference>
<dbReference type="STRING" id="405436.SAMN05444365_102153"/>
<comment type="subcellular location">
    <subcellularLocation>
        <location evidence="3">Cytoplasm</location>
    </subcellularLocation>
    <text evidence="3">The tmRNA-SmpB complex associates with stalled 70S ribosomes.</text>
</comment>
<evidence type="ECO:0000313" key="5">
    <source>
        <dbReference type="Proteomes" id="UP000242415"/>
    </source>
</evidence>
<evidence type="ECO:0000256" key="1">
    <source>
        <dbReference type="ARBA" id="ARBA00022490"/>
    </source>
</evidence>
<dbReference type="CDD" id="cd09294">
    <property type="entry name" value="SmpB"/>
    <property type="match status" value="1"/>
</dbReference>
<keyword evidence="1 3" id="KW-0963">Cytoplasm</keyword>
<organism evidence="4 5">
    <name type="scientific">Micromonospora pattaloongensis</name>
    <dbReference type="NCBI Taxonomy" id="405436"/>
    <lineage>
        <taxon>Bacteria</taxon>
        <taxon>Bacillati</taxon>
        <taxon>Actinomycetota</taxon>
        <taxon>Actinomycetes</taxon>
        <taxon>Micromonosporales</taxon>
        <taxon>Micromonosporaceae</taxon>
        <taxon>Micromonospora</taxon>
    </lineage>
</organism>
<evidence type="ECO:0000256" key="2">
    <source>
        <dbReference type="ARBA" id="ARBA00022884"/>
    </source>
</evidence>
<comment type="function">
    <text evidence="3">Required for rescue of stalled ribosomes mediated by trans-translation. Binds to transfer-messenger RNA (tmRNA), required for stable association of tmRNA with ribosomes. tmRNA and SmpB together mimic tRNA shape, replacing the anticodon stem-loop with SmpB. tmRNA is encoded by the ssrA gene; the 2 termini fold to resemble tRNA(Ala) and it encodes a 'tag peptide', a short internal open reading frame. During trans-translation Ala-aminoacylated tmRNA acts like a tRNA, entering the A-site of stalled ribosomes, displacing the stalled mRNA. The ribosome then switches to translate the ORF on the tmRNA; the nascent peptide is terminated with the 'tag peptide' encoded by the tmRNA and targeted for degradation. The ribosome is freed to recommence translation, which seems to be the essential function of trans-translation.</text>
</comment>
<dbReference type="PROSITE" id="PS01317">
    <property type="entry name" value="SSRP"/>
    <property type="match status" value="1"/>
</dbReference>
<dbReference type="Proteomes" id="UP000242415">
    <property type="component" value="Unassembled WGS sequence"/>
</dbReference>
<dbReference type="GO" id="GO:0070930">
    <property type="term" value="P:trans-translation-dependent protein tagging"/>
    <property type="evidence" value="ECO:0007669"/>
    <property type="project" value="TreeGrafter"/>
</dbReference>